<keyword evidence="2" id="KW-0540">Nuclease</keyword>
<feature type="domain" description="YDG" evidence="1">
    <location>
        <begin position="104"/>
        <end position="246"/>
    </location>
</feature>
<evidence type="ECO:0000259" key="1">
    <source>
        <dbReference type="PROSITE" id="PS51015"/>
    </source>
</evidence>
<evidence type="ECO:0000313" key="2">
    <source>
        <dbReference type="EMBL" id="MDR7345747.1"/>
    </source>
</evidence>
<dbReference type="InterPro" id="IPR036987">
    <property type="entry name" value="SRA-YDG_sf"/>
</dbReference>
<dbReference type="SMART" id="SM00507">
    <property type="entry name" value="HNHc"/>
    <property type="match status" value="1"/>
</dbReference>
<proteinExistence type="predicted"/>
<keyword evidence="3" id="KW-1185">Reference proteome</keyword>
<dbReference type="Pfam" id="PF02182">
    <property type="entry name" value="SAD_SRA"/>
    <property type="match status" value="1"/>
</dbReference>
<dbReference type="RefSeq" id="WP_310169844.1">
    <property type="nucleotide sequence ID" value="NZ_BAABHE010000002.1"/>
</dbReference>
<accession>A0ABU2AWL6</accession>
<keyword evidence="2" id="KW-0378">Hydrolase</keyword>
<dbReference type="InterPro" id="IPR003105">
    <property type="entry name" value="SRA_YDG"/>
</dbReference>
<dbReference type="InterPro" id="IPR058807">
    <property type="entry name" value="ScoMcrA_N"/>
</dbReference>
<dbReference type="SMART" id="SM00466">
    <property type="entry name" value="SRA"/>
    <property type="match status" value="1"/>
</dbReference>
<organism evidence="2 3">
    <name type="scientific">Enteractinococcus fodinae</name>
    <dbReference type="NCBI Taxonomy" id="684663"/>
    <lineage>
        <taxon>Bacteria</taxon>
        <taxon>Bacillati</taxon>
        <taxon>Actinomycetota</taxon>
        <taxon>Actinomycetes</taxon>
        <taxon>Micrococcales</taxon>
        <taxon>Micrococcaceae</taxon>
    </lineage>
</organism>
<dbReference type="Pfam" id="PF13391">
    <property type="entry name" value="HNH_2"/>
    <property type="match status" value="1"/>
</dbReference>
<comment type="caution">
    <text evidence="2">The sequence shown here is derived from an EMBL/GenBank/DDBJ whole genome shotgun (WGS) entry which is preliminary data.</text>
</comment>
<dbReference type="Gene3D" id="2.30.280.10">
    <property type="entry name" value="SRA-YDG"/>
    <property type="match status" value="1"/>
</dbReference>
<dbReference type="Gene3D" id="1.10.30.50">
    <property type="match status" value="1"/>
</dbReference>
<dbReference type="Pfam" id="PF26345">
    <property type="entry name" value="ScoMcrA_N"/>
    <property type="match status" value="1"/>
</dbReference>
<dbReference type="SUPFAM" id="SSF88697">
    <property type="entry name" value="PUA domain-like"/>
    <property type="match status" value="1"/>
</dbReference>
<gene>
    <name evidence="2" type="ORF">J2S62_000004</name>
</gene>
<dbReference type="EMBL" id="JAVDYJ010000001">
    <property type="protein sequence ID" value="MDR7345747.1"/>
    <property type="molecule type" value="Genomic_DNA"/>
</dbReference>
<name>A0ABU2AWL6_9MICC</name>
<dbReference type="InterPro" id="IPR003615">
    <property type="entry name" value="HNH_nuc"/>
</dbReference>
<evidence type="ECO:0000313" key="3">
    <source>
        <dbReference type="Proteomes" id="UP001183794"/>
    </source>
</evidence>
<protein>
    <submittedName>
        <fullName evidence="2">Restriction endonuclease</fullName>
    </submittedName>
</protein>
<reference evidence="2 3" key="1">
    <citation type="submission" date="2023-07" db="EMBL/GenBank/DDBJ databases">
        <title>Sequencing the genomes of 1000 actinobacteria strains.</title>
        <authorList>
            <person name="Klenk H.-P."/>
        </authorList>
    </citation>
    <scope>NUCLEOTIDE SEQUENCE [LARGE SCALE GENOMIC DNA]</scope>
    <source>
        <strain evidence="2 3">DSM 22966</strain>
    </source>
</reference>
<dbReference type="GO" id="GO:0004519">
    <property type="term" value="F:endonuclease activity"/>
    <property type="evidence" value="ECO:0007669"/>
    <property type="project" value="UniProtKB-KW"/>
</dbReference>
<dbReference type="Proteomes" id="UP001183794">
    <property type="component" value="Unassembled WGS sequence"/>
</dbReference>
<dbReference type="PROSITE" id="PS51015">
    <property type="entry name" value="YDG"/>
    <property type="match status" value="1"/>
</dbReference>
<dbReference type="PANTHER" id="PTHR14140">
    <property type="entry name" value="E3 UBIQUITIN-PROTEIN LIGASE UHRF-RELATED"/>
    <property type="match status" value="1"/>
</dbReference>
<sequence>MSALSDLTDPSAVLRTIEEFKDLGRETFLQKHGQHASARYFVSVDGLHIDSKPLLSVAYGYQYPDRGALHVREFAGGAETRAALSRFGYELVDLHEASPDVVYGEIDDCPPGTIFKNRSEAFDAGVHRTLQAGIAGQAGGTQSICLSGGYSDDEIDGDLITYTGFGGRNASTGKHDADQQLRSGNLGLVKNHELGQPVRVLVKISVLSGNSSDTEYLYLGLFSVIGWAWGTRDGYKVLVYQLRAVRDQSLIPEEVALSLARGEELPVPRKVATVNRFVRNPAVAESVKKLYADTCQICGFQLRTAAGTYSEAAHIRPLGIPHKGPDSLSNLLCLCPNCHTQFDGHALTVTPDGTVLKFDDPVGKLTVDDRHQLDFAQLAYQREISTGKTVGA</sequence>
<dbReference type="PANTHER" id="PTHR14140:SF27">
    <property type="entry name" value="OS04G0289800 PROTEIN"/>
    <property type="match status" value="1"/>
</dbReference>
<dbReference type="InterPro" id="IPR015947">
    <property type="entry name" value="PUA-like_sf"/>
</dbReference>
<dbReference type="InterPro" id="IPR045134">
    <property type="entry name" value="UHRF1/2-like"/>
</dbReference>
<keyword evidence="2" id="KW-0255">Endonuclease</keyword>
<dbReference type="CDD" id="cd00085">
    <property type="entry name" value="HNHc"/>
    <property type="match status" value="1"/>
</dbReference>